<evidence type="ECO:0000313" key="3">
    <source>
        <dbReference type="EMBL" id="ELP83544.1"/>
    </source>
</evidence>
<dbReference type="OrthoDB" id="10031269at2759"/>
<dbReference type="GO" id="GO:0016747">
    <property type="term" value="F:acyltransferase activity, transferring groups other than amino-acyl groups"/>
    <property type="evidence" value="ECO:0007669"/>
    <property type="project" value="InterPro"/>
</dbReference>
<dbReference type="RefSeq" id="XP_004182890.1">
    <property type="nucleotide sequence ID" value="XM_004182842.1"/>
</dbReference>
<keyword evidence="1" id="KW-1133">Transmembrane helix</keyword>
<dbReference type="KEGG" id="eiv:EIN_068280"/>
<keyword evidence="4" id="KW-1185">Reference proteome</keyword>
<sequence length="389" mass="44598">MHSHLVTNPQPPHHFKNLNILRGVASFIVVVFHLFETYSTSLLDQRINHGYLAVDFFFMVSGFVLSYSNSKSTSNSTSPISFQLFMTKRYIRLQPFQLFGTLIGLLTFYCCQSPVFPLVEKTSVIKLLFVFLITVLMIPVPPSLDIFGDGAMYPLNGPMWTSFFEYCGSAFYFCVLRKLNKTKLFILCVVFSFLLMDIATELNVFGMMEKRERYGYSLVGGWVINTSHLYIGFSRLLFPFTMGVFLDKMKQKIDTHFGEEISVFLLLFVFFTPRIGGANYGWENGVFEVFCVVFVFPVIILIAIGSPTKNRKTEKVAQFFGNISYGMFCVNYPLIYLQMVWAQKYSELPSIVHLGFGSILLCLCIILSVIGLRWFDEPLRTKLNKLIKI</sequence>
<feature type="transmembrane region" description="Helical" evidence="1">
    <location>
        <begin position="50"/>
        <end position="70"/>
    </location>
</feature>
<evidence type="ECO:0000256" key="1">
    <source>
        <dbReference type="SAM" id="Phobius"/>
    </source>
</evidence>
<dbReference type="AlphaFoldDB" id="A0A0A1TUB9"/>
<organism evidence="3 4">
    <name type="scientific">Entamoeba invadens IP1</name>
    <dbReference type="NCBI Taxonomy" id="370355"/>
    <lineage>
        <taxon>Eukaryota</taxon>
        <taxon>Amoebozoa</taxon>
        <taxon>Evosea</taxon>
        <taxon>Archamoebae</taxon>
        <taxon>Mastigamoebida</taxon>
        <taxon>Entamoebidae</taxon>
        <taxon>Entamoeba</taxon>
    </lineage>
</organism>
<feature type="transmembrane region" description="Helical" evidence="1">
    <location>
        <begin position="287"/>
        <end position="307"/>
    </location>
</feature>
<dbReference type="InterPro" id="IPR002656">
    <property type="entry name" value="Acyl_transf_3_dom"/>
</dbReference>
<keyword evidence="1" id="KW-0472">Membrane</keyword>
<reference evidence="3 4" key="1">
    <citation type="submission" date="2012-10" db="EMBL/GenBank/DDBJ databases">
        <authorList>
            <person name="Zafar N."/>
            <person name="Inman J."/>
            <person name="Hall N."/>
            <person name="Lorenzi H."/>
            <person name="Caler E."/>
        </authorList>
    </citation>
    <scope>NUCLEOTIDE SEQUENCE [LARGE SCALE GENOMIC DNA]</scope>
    <source>
        <strain evidence="3 4">IP1</strain>
    </source>
</reference>
<feature type="domain" description="Acyltransferase 3" evidence="2">
    <location>
        <begin position="16"/>
        <end position="365"/>
    </location>
</feature>
<feature type="transmembrane region" description="Helical" evidence="1">
    <location>
        <begin position="160"/>
        <end position="177"/>
    </location>
</feature>
<dbReference type="GeneID" id="14882522"/>
<name>A0A0A1TUB9_ENTIV</name>
<evidence type="ECO:0000313" key="4">
    <source>
        <dbReference type="Proteomes" id="UP000014680"/>
    </source>
</evidence>
<evidence type="ECO:0000259" key="2">
    <source>
        <dbReference type="Pfam" id="PF01757"/>
    </source>
</evidence>
<feature type="transmembrane region" description="Helical" evidence="1">
    <location>
        <begin position="20"/>
        <end position="38"/>
    </location>
</feature>
<feature type="transmembrane region" description="Helical" evidence="1">
    <location>
        <begin position="351"/>
        <end position="375"/>
    </location>
</feature>
<feature type="transmembrane region" description="Helical" evidence="1">
    <location>
        <begin position="90"/>
        <end position="111"/>
    </location>
</feature>
<dbReference type="Pfam" id="PF01757">
    <property type="entry name" value="Acyl_transf_3"/>
    <property type="match status" value="1"/>
</dbReference>
<keyword evidence="1" id="KW-0812">Transmembrane</keyword>
<gene>
    <name evidence="3" type="ORF">EIN_068280</name>
</gene>
<protein>
    <submittedName>
        <fullName evidence="3">Protein 2 in picA locus, putative</fullName>
    </submittedName>
</protein>
<accession>A0A0A1TUB9</accession>
<feature type="transmembrane region" description="Helical" evidence="1">
    <location>
        <begin position="257"/>
        <end position="275"/>
    </location>
</feature>
<dbReference type="PANTHER" id="PTHR23028:SF134">
    <property type="entry name" value="PUTATIVE (AFU_ORTHOLOGUE AFUA_4G08520)-RELATED"/>
    <property type="match status" value="1"/>
</dbReference>
<dbReference type="VEuPathDB" id="AmoebaDB:EIN_068280"/>
<proteinExistence type="predicted"/>
<dbReference type="PANTHER" id="PTHR23028">
    <property type="entry name" value="ACETYLTRANSFERASE"/>
    <property type="match status" value="1"/>
</dbReference>
<dbReference type="EMBL" id="KB207267">
    <property type="protein sequence ID" value="ELP83544.1"/>
    <property type="molecule type" value="Genomic_DNA"/>
</dbReference>
<feature type="transmembrane region" description="Helical" evidence="1">
    <location>
        <begin position="184"/>
        <end position="208"/>
    </location>
</feature>
<dbReference type="InterPro" id="IPR050879">
    <property type="entry name" value="Acyltransferase_3"/>
</dbReference>
<dbReference type="Proteomes" id="UP000014680">
    <property type="component" value="Unassembled WGS sequence"/>
</dbReference>
<feature type="transmembrane region" description="Helical" evidence="1">
    <location>
        <begin position="319"/>
        <end position="339"/>
    </location>
</feature>
<feature type="transmembrane region" description="Helical" evidence="1">
    <location>
        <begin position="123"/>
        <end position="140"/>
    </location>
</feature>